<protein>
    <recommendedName>
        <fullName evidence="10">Phosphomevalonate dehydratase large subunit</fullName>
        <ecNumber evidence="9">4.2.1.182</ecNumber>
    </recommendedName>
</protein>
<evidence type="ECO:0000256" key="5">
    <source>
        <dbReference type="ARBA" id="ARBA00045120"/>
    </source>
</evidence>
<evidence type="ECO:0000256" key="7">
    <source>
        <dbReference type="ARBA" id="ARBA00046333"/>
    </source>
</evidence>
<evidence type="ECO:0000256" key="10">
    <source>
        <dbReference type="ARBA" id="ARBA00047196"/>
    </source>
</evidence>
<dbReference type="Proteomes" id="UP001168338">
    <property type="component" value="Unassembled WGS sequence"/>
</dbReference>
<evidence type="ECO:0000313" key="12">
    <source>
        <dbReference type="EMBL" id="MDN7026108.1"/>
    </source>
</evidence>
<evidence type="ECO:0000256" key="6">
    <source>
        <dbReference type="ARBA" id="ARBA00045299"/>
    </source>
</evidence>
<comment type="pathway">
    <text evidence="1">Isoprenoid biosynthesis; isopentenyl diphosphate biosynthesis via mevalonate pathway.</text>
</comment>
<comment type="catalytic activity">
    <reaction evidence="5">
        <text>(R)-5-phosphomevalonate = (2E)-3-methyl-5-phosphooxypent-2-enoate + H2O</text>
        <dbReference type="Rhea" id="RHEA:78975"/>
        <dbReference type="ChEBI" id="CHEBI:15377"/>
        <dbReference type="ChEBI" id="CHEBI:58146"/>
        <dbReference type="ChEBI" id="CHEBI:229665"/>
        <dbReference type="EC" id="4.2.1.182"/>
    </reaction>
    <physiologicalReaction direction="left-to-right" evidence="5">
        <dbReference type="Rhea" id="RHEA:78976"/>
    </physiologicalReaction>
</comment>
<keyword evidence="13" id="KW-1185">Reference proteome</keyword>
<sequence length="387" mass="41999">MYLDAEDENVLAGEFGETRQKMMEILVALGRVYDAEKLVPIASAQVSGASYKTIGKWGLHWLSTMNARVAVPAVLNPIGMPRDEWRELDGITPEFAHQQEEVLAAYRRLGIKLECTCTPYYLQRTEYGEHLAWSESSAVCYANSVIGARTNREGGPSALAAAIVGKTPFYGLHIVENRRPGVVVEVEAGDAPHADHYGAIGYLAGREVGNRIPIFTGIRPGRDQLKALGAAMAASGAVALFHVDKITPETRVFHFETESLERITVGQQDIEDLFAALDVDAVAIGCPHCSPDELREVANLLRDKQTTKPLLVFVARAVARENPDLVGAIERSGAKVVPDTCMVVSPAMDRYRAIMVDSGKAFAYVPGMCGALARIGTRKECIDVATS</sequence>
<keyword evidence="3" id="KW-0414">Isoprene biosynthesis</keyword>
<evidence type="ECO:0000259" key="11">
    <source>
        <dbReference type="Pfam" id="PF04412"/>
    </source>
</evidence>
<dbReference type="InterPro" id="IPR007506">
    <property type="entry name" value="PMDh-L-like_dom"/>
</dbReference>
<comment type="subunit">
    <text evidence="8">Heterodimer composed of a large subunit (PMDh-L) and a small subunit (PMDh-S).</text>
</comment>
<evidence type="ECO:0000256" key="8">
    <source>
        <dbReference type="ARBA" id="ARBA00046520"/>
    </source>
</evidence>
<dbReference type="EMBL" id="VCYH01000015">
    <property type="protein sequence ID" value="MDN7026108.1"/>
    <property type="molecule type" value="Genomic_DNA"/>
</dbReference>
<dbReference type="EC" id="4.2.1.182" evidence="9"/>
<evidence type="ECO:0000256" key="3">
    <source>
        <dbReference type="ARBA" id="ARBA00023229"/>
    </source>
</evidence>
<evidence type="ECO:0000256" key="2">
    <source>
        <dbReference type="ARBA" id="ARBA00023004"/>
    </source>
</evidence>
<dbReference type="PANTHER" id="PTHR36577:SF3">
    <property type="entry name" value="DUF521 DOMAIN PROTEIN (AFU_ORTHOLOGUE AFUA_6G00490)"/>
    <property type="match status" value="1"/>
</dbReference>
<dbReference type="Pfam" id="PF04412">
    <property type="entry name" value="AcnX"/>
    <property type="match status" value="1"/>
</dbReference>
<keyword evidence="2" id="KW-0408">Iron</keyword>
<comment type="caution">
    <text evidence="12">The sequence shown here is derived from an EMBL/GenBank/DDBJ whole genome shotgun (WGS) entry which is preliminary data.</text>
</comment>
<dbReference type="PANTHER" id="PTHR36577">
    <property type="entry name" value="DUF521 DOMAIN PROTEIN (AFU_ORTHOLOGUE AFUA_6G00490)"/>
    <property type="match status" value="1"/>
</dbReference>
<gene>
    <name evidence="12" type="ORF">FGU65_14675</name>
</gene>
<evidence type="ECO:0000256" key="1">
    <source>
        <dbReference type="ARBA" id="ARBA00005092"/>
    </source>
</evidence>
<feature type="domain" description="Phosphomevalonate dehydratase large subunit-like" evidence="11">
    <location>
        <begin position="1"/>
        <end position="383"/>
    </location>
</feature>
<name>A0ABT8MDT8_9EURY</name>
<evidence type="ECO:0000256" key="9">
    <source>
        <dbReference type="ARBA" id="ARBA00047176"/>
    </source>
</evidence>
<evidence type="ECO:0000313" key="13">
    <source>
        <dbReference type="Proteomes" id="UP001168338"/>
    </source>
</evidence>
<proteinExistence type="inferred from homology"/>
<organism evidence="12 13">
    <name type="scientific">Methanoculleus frigidifontis</name>
    <dbReference type="NCBI Taxonomy" id="2584085"/>
    <lineage>
        <taxon>Archaea</taxon>
        <taxon>Methanobacteriati</taxon>
        <taxon>Methanobacteriota</taxon>
        <taxon>Stenosarchaea group</taxon>
        <taxon>Methanomicrobia</taxon>
        <taxon>Methanomicrobiales</taxon>
        <taxon>Methanomicrobiaceae</taxon>
        <taxon>Methanoculleus</taxon>
    </lineage>
</organism>
<comment type="similarity">
    <text evidence="7">Belongs to the AcnX type II large subunit family.</text>
</comment>
<keyword evidence="4" id="KW-0456">Lyase</keyword>
<evidence type="ECO:0000256" key="4">
    <source>
        <dbReference type="ARBA" id="ARBA00023239"/>
    </source>
</evidence>
<reference evidence="12" key="1">
    <citation type="submission" date="2019-05" db="EMBL/GenBank/DDBJ databases">
        <title>Methanoculleus sp. FWC-SCC1, a methanogenic archaeon isolated from deep marine cold seep.</title>
        <authorList>
            <person name="Chen Y.-W."/>
            <person name="Chen S.-C."/>
            <person name="Teng N.-H."/>
            <person name="Lai M.-C."/>
        </authorList>
    </citation>
    <scope>NUCLEOTIDE SEQUENCE</scope>
    <source>
        <strain evidence="12">FWC-SCC1</strain>
    </source>
</reference>
<dbReference type="RefSeq" id="WP_301665313.1">
    <property type="nucleotide sequence ID" value="NZ_VCYH01000015.1"/>
</dbReference>
<accession>A0ABT8MDT8</accession>
<comment type="function">
    <text evidence="6">Component of a hydro-lyase that catalyzes the dehydration of mevalonate 5-phosphate (MVA5P) to form trans-anhydromevalonate 5-phosphate (tAHMP). Involved in the archaeal mevalonate (MVA) pathway, which provides fundamental precursors for isoprenoid biosynthesis, such as isopentenyl diphosphate (IPP) and dimethylallyl diphosphate (DMAPP).</text>
</comment>